<evidence type="ECO:0000256" key="4">
    <source>
        <dbReference type="ARBA" id="ARBA00023315"/>
    </source>
</evidence>
<dbReference type="Gene3D" id="3.40.47.10">
    <property type="match status" value="1"/>
</dbReference>
<gene>
    <name evidence="10" type="ORF">ACH49W_00805</name>
</gene>
<dbReference type="PROSITE" id="PS00099">
    <property type="entry name" value="THIOLASE_3"/>
    <property type="match status" value="1"/>
</dbReference>
<dbReference type="Pfam" id="PF02803">
    <property type="entry name" value="Thiolase_C"/>
    <property type="match status" value="1"/>
</dbReference>
<dbReference type="PANTHER" id="PTHR18919">
    <property type="entry name" value="ACETYL-COA C-ACYLTRANSFERASE"/>
    <property type="match status" value="1"/>
</dbReference>
<evidence type="ECO:0000256" key="2">
    <source>
        <dbReference type="ARBA" id="ARBA00012705"/>
    </source>
</evidence>
<dbReference type="PROSITE" id="PS00098">
    <property type="entry name" value="THIOLASE_1"/>
    <property type="match status" value="1"/>
</dbReference>
<keyword evidence="11" id="KW-1185">Reference proteome</keyword>
<evidence type="ECO:0000259" key="9">
    <source>
        <dbReference type="Pfam" id="PF02803"/>
    </source>
</evidence>
<evidence type="ECO:0000259" key="8">
    <source>
        <dbReference type="Pfam" id="PF00108"/>
    </source>
</evidence>
<dbReference type="InterPro" id="IPR020616">
    <property type="entry name" value="Thiolase_N"/>
</dbReference>
<keyword evidence="3 7" id="KW-0808">Transferase</keyword>
<dbReference type="PIRSF" id="PIRSF000429">
    <property type="entry name" value="Ac-CoA_Ac_transf"/>
    <property type="match status" value="1"/>
</dbReference>
<dbReference type="PANTHER" id="PTHR18919:SF107">
    <property type="entry name" value="ACETYL-COA ACETYLTRANSFERASE, CYTOSOLIC"/>
    <property type="match status" value="1"/>
</dbReference>
<evidence type="ECO:0000256" key="5">
    <source>
        <dbReference type="ARBA" id="ARBA00030755"/>
    </source>
</evidence>
<dbReference type="InterPro" id="IPR020615">
    <property type="entry name" value="Thiolase_acyl_enz_int_AS"/>
</dbReference>
<dbReference type="RefSeq" id="WP_397090381.1">
    <property type="nucleotide sequence ID" value="NZ_JBIRYO010000001.1"/>
</dbReference>
<evidence type="ECO:0000256" key="7">
    <source>
        <dbReference type="RuleBase" id="RU003557"/>
    </source>
</evidence>
<name>A0ABW7WRT8_9NOCA</name>
<evidence type="ECO:0000256" key="3">
    <source>
        <dbReference type="ARBA" id="ARBA00022679"/>
    </source>
</evidence>
<evidence type="ECO:0000313" key="10">
    <source>
        <dbReference type="EMBL" id="MFI2471893.1"/>
    </source>
</evidence>
<dbReference type="SUPFAM" id="SSF53901">
    <property type="entry name" value="Thiolase-like"/>
    <property type="match status" value="2"/>
</dbReference>
<dbReference type="NCBIfam" id="TIGR01930">
    <property type="entry name" value="AcCoA-C-Actrans"/>
    <property type="match status" value="1"/>
</dbReference>
<dbReference type="InterPro" id="IPR020617">
    <property type="entry name" value="Thiolase_C"/>
</dbReference>
<dbReference type="CDD" id="cd00751">
    <property type="entry name" value="thiolase"/>
    <property type="match status" value="1"/>
</dbReference>
<dbReference type="InterPro" id="IPR016039">
    <property type="entry name" value="Thiolase-like"/>
</dbReference>
<dbReference type="Proteomes" id="UP001611415">
    <property type="component" value="Unassembled WGS sequence"/>
</dbReference>
<protein>
    <recommendedName>
        <fullName evidence="6">Probable acetyl-CoA acetyltransferase</fullName>
        <ecNumber evidence="2">2.3.1.9</ecNumber>
    </recommendedName>
    <alternativeName>
        <fullName evidence="5">Acetoacetyl-CoA thiolase</fullName>
    </alternativeName>
</protein>
<dbReference type="Pfam" id="PF00108">
    <property type="entry name" value="Thiolase_N"/>
    <property type="match status" value="1"/>
</dbReference>
<dbReference type="InterPro" id="IPR020610">
    <property type="entry name" value="Thiolase_AS"/>
</dbReference>
<comment type="similarity">
    <text evidence="1 7">Belongs to the thiolase-like superfamily. Thiolase family.</text>
</comment>
<feature type="domain" description="Thiolase N-terminal" evidence="8">
    <location>
        <begin position="4"/>
        <end position="259"/>
    </location>
</feature>
<dbReference type="InterPro" id="IPR020613">
    <property type="entry name" value="Thiolase_CS"/>
</dbReference>
<reference evidence="10 11" key="1">
    <citation type="submission" date="2024-10" db="EMBL/GenBank/DDBJ databases">
        <title>The Natural Products Discovery Center: Release of the First 8490 Sequenced Strains for Exploring Actinobacteria Biosynthetic Diversity.</title>
        <authorList>
            <person name="Kalkreuter E."/>
            <person name="Kautsar S.A."/>
            <person name="Yang D."/>
            <person name="Bader C.D."/>
            <person name="Teijaro C.N."/>
            <person name="Fluegel L."/>
            <person name="Davis C.M."/>
            <person name="Simpson J.R."/>
            <person name="Lauterbach L."/>
            <person name="Steele A.D."/>
            <person name="Gui C."/>
            <person name="Meng S."/>
            <person name="Li G."/>
            <person name="Viehrig K."/>
            <person name="Ye F."/>
            <person name="Su P."/>
            <person name="Kiefer A.F."/>
            <person name="Nichols A."/>
            <person name="Cepeda A.J."/>
            <person name="Yan W."/>
            <person name="Fan B."/>
            <person name="Jiang Y."/>
            <person name="Adhikari A."/>
            <person name="Zheng C.-J."/>
            <person name="Schuster L."/>
            <person name="Cowan T.M."/>
            <person name="Smanski M.J."/>
            <person name="Chevrette M.G."/>
            <person name="De Carvalho L.P.S."/>
            <person name="Shen B."/>
        </authorList>
    </citation>
    <scope>NUCLEOTIDE SEQUENCE [LARGE SCALE GENOMIC DNA]</scope>
    <source>
        <strain evidence="10 11">NPDC019275</strain>
    </source>
</reference>
<feature type="domain" description="Thiolase C-terminal" evidence="9">
    <location>
        <begin position="269"/>
        <end position="390"/>
    </location>
</feature>
<accession>A0ABW7WRT8</accession>
<keyword evidence="4 7" id="KW-0012">Acyltransferase</keyword>
<dbReference type="PROSITE" id="PS00737">
    <property type="entry name" value="THIOLASE_2"/>
    <property type="match status" value="1"/>
</dbReference>
<sequence length="391" mass="40289">MSDVFLIDGVRSPFGRYGGALARTRPDDLAAHVLGELARRTDLDPARIDDVVLGAANQAGEDNRNVARMAALLAGWPTSVPGSTVNRLCGSSMEALFTASRTIAVGDAGLMVAGGVESMSRAPWVLAKPGRGYPAGNETLHSTTLGWRLVNPRMPDRWTISLGESTELLATRYGIDRAAQDDFAARSHQAAAAAWDAGFFADEVSVPPGVDLTRDEPLRADTTAEKLAALRPSFRSDGTITAGNASPLSDGAAALLLADAATARDLGRTPLARIAARGVAGVDPDVFGIGPTAAAQTALRRAGIGWSDLAAVELNEAFAAQSLACLAEWPELDPAIVNAHGGAIALGHPLGASGARIVITLARRLRALGGGWGLATLCIGVGQGIAVVLEA</sequence>
<dbReference type="EMBL" id="JBIRYO010000001">
    <property type="protein sequence ID" value="MFI2471893.1"/>
    <property type="molecule type" value="Genomic_DNA"/>
</dbReference>
<proteinExistence type="inferred from homology"/>
<organism evidence="10 11">
    <name type="scientific">Nocardia xishanensis</name>
    <dbReference type="NCBI Taxonomy" id="238964"/>
    <lineage>
        <taxon>Bacteria</taxon>
        <taxon>Bacillati</taxon>
        <taxon>Actinomycetota</taxon>
        <taxon>Actinomycetes</taxon>
        <taxon>Mycobacteriales</taxon>
        <taxon>Nocardiaceae</taxon>
        <taxon>Nocardia</taxon>
    </lineage>
</organism>
<dbReference type="EC" id="2.3.1.9" evidence="2"/>
<evidence type="ECO:0000256" key="6">
    <source>
        <dbReference type="ARBA" id="ARBA00040529"/>
    </source>
</evidence>
<evidence type="ECO:0000256" key="1">
    <source>
        <dbReference type="ARBA" id="ARBA00010982"/>
    </source>
</evidence>
<dbReference type="InterPro" id="IPR002155">
    <property type="entry name" value="Thiolase"/>
</dbReference>
<evidence type="ECO:0000313" key="11">
    <source>
        <dbReference type="Proteomes" id="UP001611415"/>
    </source>
</evidence>
<comment type="caution">
    <text evidence="10">The sequence shown here is derived from an EMBL/GenBank/DDBJ whole genome shotgun (WGS) entry which is preliminary data.</text>
</comment>